<dbReference type="Gene3D" id="1.20.1250.20">
    <property type="entry name" value="MFS general substrate transporter like domains"/>
    <property type="match status" value="2"/>
</dbReference>
<dbReference type="InterPro" id="IPR050820">
    <property type="entry name" value="MFS_Sugar_Transporter"/>
</dbReference>
<gene>
    <name evidence="18" type="primary">SLC2A12</name>
    <name evidence="18" type="synonym">slc2a12</name>
</gene>
<feature type="transmembrane region" description="Helical" evidence="16">
    <location>
        <begin position="492"/>
        <end position="514"/>
    </location>
</feature>
<dbReference type="Proteomes" id="UP000694397">
    <property type="component" value="Chromosome 1"/>
</dbReference>
<reference evidence="18" key="2">
    <citation type="submission" date="2025-08" db="UniProtKB">
        <authorList>
            <consortium name="Ensembl"/>
        </authorList>
    </citation>
    <scope>IDENTIFICATION</scope>
</reference>
<dbReference type="GO" id="GO:0060047">
    <property type="term" value="P:heart contraction"/>
    <property type="evidence" value="ECO:0007669"/>
    <property type="project" value="Ensembl"/>
</dbReference>
<evidence type="ECO:0000256" key="7">
    <source>
        <dbReference type="ARBA" id="ARBA00022490"/>
    </source>
</evidence>
<dbReference type="RefSeq" id="XP_018585789.1">
    <property type="nucleotide sequence ID" value="XM_018730273.1"/>
</dbReference>
<dbReference type="InterPro" id="IPR005828">
    <property type="entry name" value="MFS_sugar_transport-like"/>
</dbReference>
<dbReference type="GO" id="GO:0003179">
    <property type="term" value="P:heart valve morphogenesis"/>
    <property type="evidence" value="ECO:0007669"/>
    <property type="project" value="Ensembl"/>
</dbReference>
<accession>A0A8C9S2A7</accession>
<feature type="compositionally biased region" description="Polar residues" evidence="15">
    <location>
        <begin position="14"/>
        <end position="24"/>
    </location>
</feature>
<sequence length="590" mass="63141">MDLEDNATIRSQLRSVSEESTLTQPAEKAPPSKAGGALCRPGSSTFLLLASAVAAVSGFMLGYEMGVISGALLQLRDILSLTCQMQEVAVSALLLGALLVSFVGGYLLDQYGRKFAIIVTAGTIVVGTVVLVGFASFTALFLGRSLVGMAVALSGTASCLYIAEIAPHDRRGLLVSLYELMVVIGVLLGFGLSHVFAAVPDGWKYMFAAVIPPAVLQGGAMCFLPVSPRFLLKKRRQEAALAVLEQLRPCGADKELRSIQAVLREESQHSFLDLLSSKDNVRRRLLIGVALVFLQQSTGQPNVVFYASTILQSVGFHSHGAATLASTGLGAVKVAATVPAVLLVDRVGSRNFLCMGAAGMALSLTTLGMVTLQSHANATRICQSPTHTNHTNWLHNISSPVLDVLPVLREPVKVTGSSNWSVTQENWADTRSRETAEKFPGVDPEPKQVSGVLKWLSLVSLLSYVAAFSISLGPMVHVVLSEIFPLGVRGKAVSVVSAVNWGTNLIISLTFLTVTEKVGLANILFLYAAMSFVLLVFVIFYIPETKGQTLEQISKELSEKNNLGETICYRVRSKTDSFTMVKPGEKTNPN</sequence>
<evidence type="ECO:0000256" key="2">
    <source>
        <dbReference type="ARBA" id="ARBA00004556"/>
    </source>
</evidence>
<dbReference type="InterPro" id="IPR020846">
    <property type="entry name" value="MFS_dom"/>
</dbReference>
<feature type="transmembrane region" description="Helical" evidence="16">
    <location>
        <begin position="88"/>
        <end position="108"/>
    </location>
</feature>
<evidence type="ECO:0000256" key="4">
    <source>
        <dbReference type="ARBA" id="ARBA00007004"/>
    </source>
</evidence>
<evidence type="ECO:0000256" key="13">
    <source>
        <dbReference type="ARBA" id="ARBA00039241"/>
    </source>
</evidence>
<evidence type="ECO:0000313" key="18">
    <source>
        <dbReference type="Ensembl" id="ENSSFOP00015026977.1"/>
    </source>
</evidence>
<dbReference type="RefSeq" id="XP_018585787.1">
    <property type="nucleotide sequence ID" value="XM_018730271.1"/>
</dbReference>
<dbReference type="GO" id="GO:0005886">
    <property type="term" value="C:plasma membrane"/>
    <property type="evidence" value="ECO:0007669"/>
    <property type="project" value="UniProtKB-SubCell"/>
</dbReference>
<feature type="transmembrane region" description="Helical" evidence="16">
    <location>
        <begin position="205"/>
        <end position="226"/>
    </location>
</feature>
<feature type="transmembrane region" description="Helical" evidence="16">
    <location>
        <begin position="115"/>
        <end position="135"/>
    </location>
</feature>
<keyword evidence="11 16" id="KW-0472">Membrane</keyword>
<dbReference type="GeneID" id="108921048"/>
<dbReference type="GO" id="GO:0022857">
    <property type="term" value="F:transmembrane transporter activity"/>
    <property type="evidence" value="ECO:0007669"/>
    <property type="project" value="InterPro"/>
</dbReference>
<feature type="transmembrane region" description="Helical" evidence="16">
    <location>
        <begin position="520"/>
        <end position="542"/>
    </location>
</feature>
<name>A0A8C9S2A7_SCLFO</name>
<dbReference type="GeneTree" id="ENSGT00940000159614"/>
<dbReference type="PROSITE" id="PS50850">
    <property type="entry name" value="MFS"/>
    <property type="match status" value="1"/>
</dbReference>
<evidence type="ECO:0000256" key="9">
    <source>
        <dbReference type="ARBA" id="ARBA00022692"/>
    </source>
</evidence>
<comment type="similarity">
    <text evidence="4">Belongs to the major facilitator superfamily. Sugar transporter (TC 2.A.1.1) family. Glucose transporter subfamily.</text>
</comment>
<dbReference type="InterPro" id="IPR003663">
    <property type="entry name" value="Sugar/inositol_transpt"/>
</dbReference>
<keyword evidence="19" id="KW-1185">Reference proteome</keyword>
<evidence type="ECO:0000256" key="10">
    <source>
        <dbReference type="ARBA" id="ARBA00022989"/>
    </source>
</evidence>
<feature type="transmembrane region" description="Helical" evidence="16">
    <location>
        <begin position="141"/>
        <end position="163"/>
    </location>
</feature>
<evidence type="ECO:0000256" key="11">
    <source>
        <dbReference type="ARBA" id="ARBA00023136"/>
    </source>
</evidence>
<feature type="transmembrane region" description="Helical" evidence="16">
    <location>
        <begin position="352"/>
        <end position="370"/>
    </location>
</feature>
<dbReference type="PROSITE" id="PS00216">
    <property type="entry name" value="SUGAR_TRANSPORT_1"/>
    <property type="match status" value="1"/>
</dbReference>
<dbReference type="KEGG" id="sfm:108921048"/>
<keyword evidence="9 16" id="KW-0812">Transmembrane</keyword>
<dbReference type="SUPFAM" id="SSF103473">
    <property type="entry name" value="MFS general substrate transporter"/>
    <property type="match status" value="1"/>
</dbReference>
<comment type="subcellular location">
    <subcellularLocation>
        <location evidence="3">Cell membrane</location>
        <topology evidence="3">Multi-pass membrane protein</topology>
    </subcellularLocation>
    <subcellularLocation>
        <location evidence="2">Cytoplasm</location>
        <location evidence="2">Perinuclear region</location>
    </subcellularLocation>
</comment>
<feature type="transmembrane region" description="Helical" evidence="16">
    <location>
        <begin position="455"/>
        <end position="480"/>
    </location>
</feature>
<dbReference type="InterPro" id="IPR005829">
    <property type="entry name" value="Sugar_transporter_CS"/>
</dbReference>
<dbReference type="OrthoDB" id="4142200at2759"/>
<organism evidence="18 19">
    <name type="scientific">Scleropages formosus</name>
    <name type="common">Asian bonytongue</name>
    <name type="synonym">Osteoglossum formosum</name>
    <dbReference type="NCBI Taxonomy" id="113540"/>
    <lineage>
        <taxon>Eukaryota</taxon>
        <taxon>Metazoa</taxon>
        <taxon>Chordata</taxon>
        <taxon>Craniata</taxon>
        <taxon>Vertebrata</taxon>
        <taxon>Euteleostomi</taxon>
        <taxon>Actinopterygii</taxon>
        <taxon>Neopterygii</taxon>
        <taxon>Teleostei</taxon>
        <taxon>Osteoglossocephala</taxon>
        <taxon>Osteoglossomorpha</taxon>
        <taxon>Osteoglossiformes</taxon>
        <taxon>Osteoglossidae</taxon>
        <taxon>Scleropages</taxon>
    </lineage>
</organism>
<keyword evidence="5" id="KW-0813">Transport</keyword>
<evidence type="ECO:0000313" key="19">
    <source>
        <dbReference type="Proteomes" id="UP000694397"/>
    </source>
</evidence>
<evidence type="ECO:0000256" key="14">
    <source>
        <dbReference type="ARBA" id="ARBA00042905"/>
    </source>
</evidence>
<proteinExistence type="inferred from homology"/>
<keyword evidence="7" id="KW-0963">Cytoplasm</keyword>
<keyword evidence="10 16" id="KW-1133">Transmembrane helix</keyword>
<evidence type="ECO:0000256" key="5">
    <source>
        <dbReference type="ARBA" id="ARBA00022448"/>
    </source>
</evidence>
<evidence type="ECO:0000256" key="12">
    <source>
        <dbReference type="ARBA" id="ARBA00023180"/>
    </source>
</evidence>
<dbReference type="AlphaFoldDB" id="A0A8C9S2A7"/>
<protein>
    <recommendedName>
        <fullName evidence="13">Solute carrier family 2, facilitated glucose transporter member 12</fullName>
    </recommendedName>
    <alternativeName>
        <fullName evidence="14">Glucose transporter type 12</fullName>
    </alternativeName>
</protein>
<evidence type="ECO:0000256" key="3">
    <source>
        <dbReference type="ARBA" id="ARBA00004651"/>
    </source>
</evidence>
<evidence type="ECO:0000256" key="15">
    <source>
        <dbReference type="SAM" id="MobiDB-lite"/>
    </source>
</evidence>
<keyword evidence="12" id="KW-0325">Glycoprotein</keyword>
<dbReference type="Pfam" id="PF00083">
    <property type="entry name" value="Sugar_tr"/>
    <property type="match status" value="2"/>
</dbReference>
<evidence type="ECO:0000256" key="1">
    <source>
        <dbReference type="ARBA" id="ARBA00000618"/>
    </source>
</evidence>
<comment type="catalytic activity">
    <reaction evidence="1">
        <text>D-glucose(out) = D-glucose(in)</text>
        <dbReference type="Rhea" id="RHEA:60376"/>
        <dbReference type="ChEBI" id="CHEBI:4167"/>
    </reaction>
</comment>
<dbReference type="Ensembl" id="ENSSFOT00015027287.2">
    <property type="protein sequence ID" value="ENSSFOP00015026977.1"/>
    <property type="gene ID" value="ENSSFOG00015017339.2"/>
</dbReference>
<keyword evidence="8" id="KW-0762">Sugar transport</keyword>
<feature type="domain" description="Major facilitator superfamily (MFS) profile" evidence="17">
    <location>
        <begin position="50"/>
        <end position="546"/>
    </location>
</feature>
<dbReference type="PANTHER" id="PTHR48023">
    <property type="entry name" value="D-XYLOSE-PROTON SYMPORTER-LIKE 2"/>
    <property type="match status" value="1"/>
</dbReference>
<evidence type="ECO:0000256" key="16">
    <source>
        <dbReference type="SAM" id="Phobius"/>
    </source>
</evidence>
<reference evidence="18" key="3">
    <citation type="submission" date="2025-09" db="UniProtKB">
        <authorList>
            <consortium name="Ensembl"/>
        </authorList>
    </citation>
    <scope>IDENTIFICATION</scope>
</reference>
<dbReference type="InterPro" id="IPR036259">
    <property type="entry name" value="MFS_trans_sf"/>
</dbReference>
<dbReference type="PANTHER" id="PTHR48023:SF2">
    <property type="entry name" value="SOLUTE CARRIER FAMILY 2, FACILITATED GLUCOSE TRANSPORTER MEMBER 12"/>
    <property type="match status" value="1"/>
</dbReference>
<feature type="transmembrane region" description="Helical" evidence="16">
    <location>
        <begin position="46"/>
        <end position="68"/>
    </location>
</feature>
<dbReference type="CTD" id="154091"/>
<evidence type="ECO:0000259" key="17">
    <source>
        <dbReference type="PROSITE" id="PS50850"/>
    </source>
</evidence>
<reference evidence="18 19" key="1">
    <citation type="submission" date="2019-04" db="EMBL/GenBank/DDBJ databases">
        <authorList>
            <consortium name="Wellcome Sanger Institute Data Sharing"/>
        </authorList>
    </citation>
    <scope>NUCLEOTIDE SEQUENCE [LARGE SCALE GENOMIC DNA]</scope>
</reference>
<feature type="region of interest" description="Disordered" evidence="15">
    <location>
        <begin position="14"/>
        <end position="36"/>
    </location>
</feature>
<dbReference type="RefSeq" id="XP_018585788.1">
    <property type="nucleotide sequence ID" value="XM_018730272.1"/>
</dbReference>
<keyword evidence="6" id="KW-1003">Cell membrane</keyword>
<dbReference type="PRINTS" id="PR00171">
    <property type="entry name" value="SUGRTRNSPORT"/>
</dbReference>
<dbReference type="GO" id="GO:0044381">
    <property type="term" value="P:glucose import in response to insulin stimulus"/>
    <property type="evidence" value="ECO:0007669"/>
    <property type="project" value="Ensembl"/>
</dbReference>
<dbReference type="GO" id="GO:0048471">
    <property type="term" value="C:perinuclear region of cytoplasm"/>
    <property type="evidence" value="ECO:0007669"/>
    <property type="project" value="UniProtKB-SubCell"/>
</dbReference>
<evidence type="ECO:0000256" key="6">
    <source>
        <dbReference type="ARBA" id="ARBA00022475"/>
    </source>
</evidence>
<evidence type="ECO:0000256" key="8">
    <source>
        <dbReference type="ARBA" id="ARBA00022597"/>
    </source>
</evidence>
<feature type="transmembrane region" description="Helical" evidence="16">
    <location>
        <begin position="175"/>
        <end position="199"/>
    </location>
</feature>